<reference evidence="3" key="1">
    <citation type="submission" date="2019-03" db="EMBL/GenBank/DDBJ databases">
        <authorList>
            <person name="Danneels B."/>
        </authorList>
    </citation>
    <scope>NUCLEOTIDE SEQUENCE</scope>
</reference>
<dbReference type="Pfam" id="PF00557">
    <property type="entry name" value="Peptidase_M24"/>
    <property type="match status" value="1"/>
</dbReference>
<evidence type="ECO:0000259" key="2">
    <source>
        <dbReference type="Pfam" id="PF01321"/>
    </source>
</evidence>
<evidence type="ECO:0000313" key="6">
    <source>
        <dbReference type="EMBL" id="VFR71896.1"/>
    </source>
</evidence>
<dbReference type="SUPFAM" id="SSF55920">
    <property type="entry name" value="Creatinase/aminopeptidase"/>
    <property type="match status" value="1"/>
</dbReference>
<dbReference type="Pfam" id="PF01321">
    <property type="entry name" value="Creatinase_N"/>
    <property type="match status" value="1"/>
</dbReference>
<dbReference type="InterPro" id="IPR036005">
    <property type="entry name" value="Creatinase/aminopeptidase-like"/>
</dbReference>
<evidence type="ECO:0000313" key="5">
    <source>
        <dbReference type="EMBL" id="VFR39984.1"/>
    </source>
</evidence>
<sequence>MSQSKQLLFTQQEYDQRVAAVRTHMRARGIDVLLIDQTEFLAYLTGFSISENMYRACLLPLEGEPVMVLRAVDLGPFLENSWVSDAVAFSDWEDPVEVLAATLARRGWDTLAIGIDEDSYCMPLRRFRQVSARVPQARFVDFSGVLERLRLRKSPAEVAYLREASRIADLALAAVVAEAGPGRSERDAAAVVHRVFMEQGADTSRAGIITAGVGDSFLHGNLHGTPLRTGDVLHLELLPLVNGYSARLMRPVVIGAAGERAALARQLVDIQDRQFAAMAPGRKASEVDAIAREGVLAAGLRDDYRNITGYTIGHFPLSTPHTSDFSRIFLPTSDWVLEPGMVFHMYVSAAGVAFSETVLVTDDGIECLTKAPRKLFEA</sequence>
<name>A0A484PVT0_9ZZZZ</name>
<dbReference type="CDD" id="cd01066">
    <property type="entry name" value="APP_MetAP"/>
    <property type="match status" value="1"/>
</dbReference>
<dbReference type="EMBL" id="CAADIB010000010">
    <property type="protein sequence ID" value="VFR30484.1"/>
    <property type="molecule type" value="Genomic_DNA"/>
</dbReference>
<accession>A0A484PVT0</accession>
<evidence type="ECO:0000313" key="8">
    <source>
        <dbReference type="EMBL" id="VFR85692.1"/>
    </source>
</evidence>
<evidence type="ECO:0000313" key="9">
    <source>
        <dbReference type="EMBL" id="VFR94404.1"/>
    </source>
</evidence>
<feature type="domain" description="Peptidase M24" evidence="1">
    <location>
        <begin position="160"/>
        <end position="362"/>
    </location>
</feature>
<gene>
    <name evidence="4" type="ORF">ANDA3_3691</name>
    <name evidence="5" type="ORF">ANDO1_0332</name>
    <name evidence="3" type="ORF">ANDO2_0237</name>
    <name evidence="6" type="ORF">DAR2_3541</name>
    <name evidence="7" type="ORF">DAR3_0193</name>
    <name evidence="8" type="ORF">ISE1_0194</name>
    <name evidence="9" type="ORF">ISE2_0235</name>
</gene>
<dbReference type="EMBL" id="CAADIC010000019">
    <property type="protein sequence ID" value="VFR34445.1"/>
    <property type="molecule type" value="Genomic_DNA"/>
</dbReference>
<dbReference type="InterPro" id="IPR000587">
    <property type="entry name" value="Creatinase_N"/>
</dbReference>
<dbReference type="InterPro" id="IPR000994">
    <property type="entry name" value="Pept_M24"/>
</dbReference>
<dbReference type="AlphaFoldDB" id="A0A484PVT0"/>
<dbReference type="InterPro" id="IPR029149">
    <property type="entry name" value="Creatin/AminoP/Spt16_N"/>
</dbReference>
<dbReference type="InterPro" id="IPR050659">
    <property type="entry name" value="Peptidase_M24B"/>
</dbReference>
<evidence type="ECO:0000313" key="3">
    <source>
        <dbReference type="EMBL" id="VFR30484.1"/>
    </source>
</evidence>
<evidence type="ECO:0000259" key="1">
    <source>
        <dbReference type="Pfam" id="PF00557"/>
    </source>
</evidence>
<dbReference type="EMBL" id="CAADIJ010000019">
    <property type="protein sequence ID" value="VFR74423.1"/>
    <property type="molecule type" value="Genomic_DNA"/>
</dbReference>
<dbReference type="EMBL" id="CAADIM010000026">
    <property type="protein sequence ID" value="VFR85692.1"/>
    <property type="molecule type" value="Genomic_DNA"/>
</dbReference>
<dbReference type="SUPFAM" id="SSF53092">
    <property type="entry name" value="Creatinase/prolidase N-terminal domain"/>
    <property type="match status" value="1"/>
</dbReference>
<dbReference type="EMBL" id="CAADIL010000016">
    <property type="protein sequence ID" value="VFR71896.1"/>
    <property type="molecule type" value="Genomic_DNA"/>
</dbReference>
<dbReference type="Gene3D" id="3.90.230.10">
    <property type="entry name" value="Creatinase/methionine aminopeptidase superfamily"/>
    <property type="match status" value="1"/>
</dbReference>
<evidence type="ECO:0000313" key="7">
    <source>
        <dbReference type="EMBL" id="VFR74423.1"/>
    </source>
</evidence>
<dbReference type="PANTHER" id="PTHR46112">
    <property type="entry name" value="AMINOPEPTIDASE"/>
    <property type="match status" value="1"/>
</dbReference>
<dbReference type="Gene3D" id="3.40.350.10">
    <property type="entry name" value="Creatinase/prolidase N-terminal domain"/>
    <property type="match status" value="1"/>
</dbReference>
<feature type="domain" description="Creatinase N-terminal" evidence="2">
    <location>
        <begin position="17"/>
        <end position="151"/>
    </location>
</feature>
<evidence type="ECO:0000313" key="4">
    <source>
        <dbReference type="EMBL" id="VFR34445.1"/>
    </source>
</evidence>
<dbReference type="PANTHER" id="PTHR46112:SF2">
    <property type="entry name" value="XAA-PRO AMINOPEPTIDASE P-RELATED"/>
    <property type="match status" value="1"/>
</dbReference>
<proteinExistence type="predicted"/>
<dbReference type="EMBL" id="CAADIN010000032">
    <property type="protein sequence ID" value="VFR94404.1"/>
    <property type="molecule type" value="Genomic_DNA"/>
</dbReference>
<dbReference type="EMBL" id="CAADHZ010000028">
    <property type="protein sequence ID" value="VFR39984.1"/>
    <property type="molecule type" value="Genomic_DNA"/>
</dbReference>
<organism evidence="3">
    <name type="scientific">plant metagenome</name>
    <dbReference type="NCBI Taxonomy" id="1297885"/>
    <lineage>
        <taxon>unclassified sequences</taxon>
        <taxon>metagenomes</taxon>
        <taxon>organismal metagenomes</taxon>
    </lineage>
</organism>
<protein>
    <submittedName>
        <fullName evidence="3">Probable dipeptidase</fullName>
    </submittedName>
</protein>